<feature type="region of interest" description="Disordered" evidence="1">
    <location>
        <begin position="262"/>
        <end position="286"/>
    </location>
</feature>
<sequence length="1146" mass="125715">MNTSGGPEESSIDGGLTQPSNNGDHAGSEVEIVELLHQTELLGPSDDKDGVSGDSVSDDGIYDRHDNNGGDDSVVLPRKVAWIHSIESVADLRSSIFEFVPPEATATSTCSDSKLQARQPSEGSVEQVQATPASKPHRKKRVSFSPEVEENSSLAHDHVLLIDASTERSELVSSMEQCRQIERSYIVPDDIPPFGWWNCFQLGLSLTYTTICLRRNISSRCLVFDDQKEQRKQKRPCITATQISVLAHAGLAFNCSTRSLTVRQGQPPPQLVPAPAQQKPKRRRRRKLAHLGFISMVTRLRHRKRMRPKSKYKWVAKLLNRVPPRAKTKNTIKTKPAVKPRRPVRLKLKLKIKLKFRSKSKSSGASDEEETNASKVKKVTKGPDKHKIGSYGAIAIFRALRVNRTLLSLCLEYVAIDDSAMSALAAALRVNTALTHLSLVGNRIGAAGARDLADALEDSPDSMLIDLNLRDNRLGAQGAEELGRALRENETLTQCDFSWNQMGPQAALGLLSALRNNFALRELCVYGRDLAKDGTHYLANLDYDSAKRIVVALRHVNESFAVVRLSGARAVLPIDKMKTSRWIHLVDRELVELDGLVIAGLIPRNNMLLSLDLHDNSGLGRAAVLELLSVIRCCPTLRDVDLTNTGLFPEAGESVGELVGLNSTLETIKLHETVFSVQQLRGNRRAGEVPEVMAFSVASKHFLDRWILAKCLAVNRLTQEVNELRLPATSSSTKSAALVGVAANEKDHRDLITVNVCGRPLELYEVAFLGKKMLHHLHLGRVALNSCMLDGAAARALADGVRNHATLHTLELENNPLGPTGGQALAECLAVSSALTYLNLSWTQLGDDGVMAFREALERNKSIERLDLRGNELRVRGVVALAEGLRRTATLRELHLQWNTVSPAGAEALAVALEVNQSLTLLDIEHHTMGARGAAAFASTLARNKHLEHLNMCGTDSDDALDAGPGIGSKQAQRVTEALTNSNRSLRILHIGANRIDADAAARFGELLKFNTSLVALDLSRSGLDAKKAPRFFACLSVNKTLERLNLAYNRIGNEGLVACTRALETNRTLRELNLAYNGMTEEPLAVLAAKLHAPKRPITPTLEWLCLTGNSMTERTRQEFLALPQNVIAIELQDKGDEETEDVDV</sequence>
<evidence type="ECO:0000313" key="2">
    <source>
        <dbReference type="EMBL" id="KAE9359546.1"/>
    </source>
</evidence>
<protein>
    <submittedName>
        <fullName evidence="2">Uncharacterized protein</fullName>
    </submittedName>
</protein>
<dbReference type="InterPro" id="IPR052394">
    <property type="entry name" value="LRR-containing"/>
</dbReference>
<dbReference type="EMBL" id="QXFY01000058">
    <property type="protein sequence ID" value="KAE9359546.1"/>
    <property type="molecule type" value="Genomic_DNA"/>
</dbReference>
<evidence type="ECO:0000256" key="1">
    <source>
        <dbReference type="SAM" id="MobiDB-lite"/>
    </source>
</evidence>
<feature type="region of interest" description="Disordered" evidence="1">
    <location>
        <begin position="106"/>
        <end position="150"/>
    </location>
</feature>
<evidence type="ECO:0000313" key="3">
    <source>
        <dbReference type="Proteomes" id="UP000486351"/>
    </source>
</evidence>
<dbReference type="Gene3D" id="3.80.10.10">
    <property type="entry name" value="Ribonuclease Inhibitor"/>
    <property type="match status" value="6"/>
</dbReference>
<name>A0A6G0SHT2_9STRA</name>
<dbReference type="InterPro" id="IPR001611">
    <property type="entry name" value="Leu-rich_rpt"/>
</dbReference>
<dbReference type="SMART" id="SM00368">
    <property type="entry name" value="LRR_RI"/>
    <property type="match status" value="11"/>
</dbReference>
<dbReference type="PANTHER" id="PTHR24114">
    <property type="entry name" value="LEUCINE RICH REPEAT FAMILY PROTEIN"/>
    <property type="match status" value="1"/>
</dbReference>
<comment type="caution">
    <text evidence="2">The sequence shown here is derived from an EMBL/GenBank/DDBJ whole genome shotgun (WGS) entry which is preliminary data.</text>
</comment>
<gene>
    <name evidence="2" type="ORF">PF008_g2218</name>
</gene>
<accession>A0A6G0SHT2</accession>
<feature type="compositionally biased region" description="Polar residues" evidence="1">
    <location>
        <begin position="106"/>
        <end position="132"/>
    </location>
</feature>
<dbReference type="Pfam" id="PF13516">
    <property type="entry name" value="LRR_6"/>
    <property type="match status" value="9"/>
</dbReference>
<dbReference type="AlphaFoldDB" id="A0A6G0SHT2"/>
<reference evidence="2 3" key="1">
    <citation type="submission" date="2018-09" db="EMBL/GenBank/DDBJ databases">
        <title>Genomic investigation of the strawberry pathogen Phytophthora fragariae indicates pathogenicity is determined by transcriptional variation in three key races.</title>
        <authorList>
            <person name="Adams T.M."/>
            <person name="Armitage A.D."/>
            <person name="Sobczyk M.K."/>
            <person name="Bates H.J."/>
            <person name="Dunwell J.M."/>
            <person name="Nellist C.F."/>
            <person name="Harrison R.J."/>
        </authorList>
    </citation>
    <scope>NUCLEOTIDE SEQUENCE [LARGE SCALE GENOMIC DNA]</scope>
    <source>
        <strain evidence="2 3">NOV-77</strain>
    </source>
</reference>
<dbReference type="Proteomes" id="UP000486351">
    <property type="component" value="Unassembled WGS sequence"/>
</dbReference>
<organism evidence="2 3">
    <name type="scientific">Phytophthora fragariae</name>
    <dbReference type="NCBI Taxonomy" id="53985"/>
    <lineage>
        <taxon>Eukaryota</taxon>
        <taxon>Sar</taxon>
        <taxon>Stramenopiles</taxon>
        <taxon>Oomycota</taxon>
        <taxon>Peronosporomycetes</taxon>
        <taxon>Peronosporales</taxon>
        <taxon>Peronosporaceae</taxon>
        <taxon>Phytophthora</taxon>
    </lineage>
</organism>
<dbReference type="InterPro" id="IPR032675">
    <property type="entry name" value="LRR_dom_sf"/>
</dbReference>
<feature type="region of interest" description="Disordered" evidence="1">
    <location>
        <begin position="1"/>
        <end position="74"/>
    </location>
</feature>
<dbReference type="SUPFAM" id="SSF52047">
    <property type="entry name" value="RNI-like"/>
    <property type="match status" value="2"/>
</dbReference>
<feature type="region of interest" description="Disordered" evidence="1">
    <location>
        <begin position="357"/>
        <end position="383"/>
    </location>
</feature>
<proteinExistence type="predicted"/>
<dbReference type="PANTHER" id="PTHR24114:SF2">
    <property type="entry name" value="F-BOX DOMAIN-CONTAINING PROTEIN-RELATED"/>
    <property type="match status" value="1"/>
</dbReference>